<proteinExistence type="predicted"/>
<organism evidence="2 3">
    <name type="scientific">Cyphellophora attinorum</name>
    <dbReference type="NCBI Taxonomy" id="1664694"/>
    <lineage>
        <taxon>Eukaryota</taxon>
        <taxon>Fungi</taxon>
        <taxon>Dikarya</taxon>
        <taxon>Ascomycota</taxon>
        <taxon>Pezizomycotina</taxon>
        <taxon>Eurotiomycetes</taxon>
        <taxon>Chaetothyriomycetidae</taxon>
        <taxon>Chaetothyriales</taxon>
        <taxon>Cyphellophoraceae</taxon>
        <taxon>Cyphellophora</taxon>
    </lineage>
</organism>
<protein>
    <recommendedName>
        <fullName evidence="1">Arrestin-like N-terminal domain-containing protein</fullName>
    </recommendedName>
</protein>
<sequence length="466" mass="51595">MVLFIETTDGREWPSYAPNDLITGVVRLHTDKDLSPCESLYITLQGQARASLTQPDDGFVRHNIAGDQSSRAPLIRKSVLLAHSTELKSPGNHCWPFCFRLPSHTDSSIDYDGANRNGSFECLSPWRGSIDAGYQPLPPTMVYFDHTGFNCAVEYTLVARLIRPPFTLLSSHINMSTTKTLTIHSAPASPGTHISDAMQTVSWDAVLTKGNQIWTKIRRHSSSQGHPSLEPQTGQLRLELVFPTIIHLWKTAPIPIVFKVNSADGTHLDLDQLLIKKISIHLVVCTMARAGLRQQTRTTMIPLYEDSFTIPLTHDRPEKDHHGVTSPQDGASAESIAGCNLNTDATQTGTILRQALRKHGIVPEFSTYNIFRAYSLQLSVRLRAAGQKFTFRRKEVPISIPMKASLENAFQLPPPYDAPMDAAWAADGPRNQVDVADEQVVCLEGQPPVGVDQLPPYTRRRGPISA</sequence>
<dbReference type="GeneID" id="28735991"/>
<feature type="domain" description="Arrestin-like N-terminal" evidence="1">
    <location>
        <begin position="10"/>
        <end position="165"/>
    </location>
</feature>
<comment type="caution">
    <text evidence="2">The sequence shown here is derived from an EMBL/GenBank/DDBJ whole genome shotgun (WGS) entry which is preliminary data.</text>
</comment>
<dbReference type="Pfam" id="PF00339">
    <property type="entry name" value="Arrestin_N"/>
    <property type="match status" value="1"/>
</dbReference>
<dbReference type="Gene3D" id="2.60.40.640">
    <property type="match status" value="1"/>
</dbReference>
<dbReference type="InterPro" id="IPR011021">
    <property type="entry name" value="Arrestin-like_N"/>
</dbReference>
<dbReference type="InterPro" id="IPR014752">
    <property type="entry name" value="Arrestin-like_C"/>
</dbReference>
<dbReference type="AlphaFoldDB" id="A0A0N1NZN6"/>
<reference evidence="2 3" key="1">
    <citation type="submission" date="2015-06" db="EMBL/GenBank/DDBJ databases">
        <title>Draft genome of the ant-associated black yeast Phialophora attae CBS 131958.</title>
        <authorList>
            <person name="Moreno L.F."/>
            <person name="Stielow B.J."/>
            <person name="de Hoog S."/>
            <person name="Vicente V.A."/>
            <person name="Weiss V.A."/>
            <person name="de Vries M."/>
            <person name="Cruz L.M."/>
            <person name="Souza E.M."/>
        </authorList>
    </citation>
    <scope>NUCLEOTIDE SEQUENCE [LARGE SCALE GENOMIC DNA]</scope>
    <source>
        <strain evidence="2 3">CBS 131958</strain>
    </source>
</reference>
<dbReference type="RefSeq" id="XP_017997617.1">
    <property type="nucleotide sequence ID" value="XM_018144111.1"/>
</dbReference>
<dbReference type="Proteomes" id="UP000038010">
    <property type="component" value="Unassembled WGS sequence"/>
</dbReference>
<evidence type="ECO:0000259" key="1">
    <source>
        <dbReference type="Pfam" id="PF00339"/>
    </source>
</evidence>
<gene>
    <name evidence="2" type="ORF">AB675_4006</name>
</gene>
<accession>A0A0N1NZN6</accession>
<evidence type="ECO:0000313" key="2">
    <source>
        <dbReference type="EMBL" id="KPI37654.1"/>
    </source>
</evidence>
<dbReference type="OrthoDB" id="4120135at2759"/>
<dbReference type="VEuPathDB" id="FungiDB:AB675_4006"/>
<dbReference type="EMBL" id="LFJN01000023">
    <property type="protein sequence ID" value="KPI37654.1"/>
    <property type="molecule type" value="Genomic_DNA"/>
</dbReference>
<keyword evidence="3" id="KW-1185">Reference proteome</keyword>
<name>A0A0N1NZN6_9EURO</name>
<evidence type="ECO:0000313" key="3">
    <source>
        <dbReference type="Proteomes" id="UP000038010"/>
    </source>
</evidence>